<dbReference type="PRINTS" id="PR00364">
    <property type="entry name" value="DISEASERSIST"/>
</dbReference>
<dbReference type="EMBL" id="DF820468">
    <property type="protein sequence ID" value="GAK58799.1"/>
    <property type="molecule type" value="Genomic_DNA"/>
</dbReference>
<accession>A0A081C2J4</accession>
<evidence type="ECO:0000313" key="4">
    <source>
        <dbReference type="Proteomes" id="UP000030661"/>
    </source>
</evidence>
<dbReference type="SUPFAM" id="SSF52540">
    <property type="entry name" value="P-loop containing nucleoside triphosphate hydrolases"/>
    <property type="match status" value="1"/>
</dbReference>
<dbReference type="AlphaFoldDB" id="A0A081C2J4"/>
<keyword evidence="4" id="KW-1185">Reference proteome</keyword>
<feature type="domain" description="NB-ARC" evidence="2">
    <location>
        <begin position="55"/>
        <end position="213"/>
    </location>
</feature>
<dbReference type="eggNOG" id="COG1413">
    <property type="taxonomic scope" value="Bacteria"/>
</dbReference>
<dbReference type="Pfam" id="PF00931">
    <property type="entry name" value="NB-ARC"/>
    <property type="match status" value="1"/>
</dbReference>
<dbReference type="STRING" id="1499967.U27_05774"/>
<name>A0A081C2J4_VECG1</name>
<reference evidence="3" key="1">
    <citation type="journal article" date="2015" name="PeerJ">
        <title>First genomic representation of candidate bacterial phylum KSB3 points to enhanced environmental sensing as a trigger of wastewater bulking.</title>
        <authorList>
            <person name="Sekiguchi Y."/>
            <person name="Ohashi A."/>
            <person name="Parks D.H."/>
            <person name="Yamauchi T."/>
            <person name="Tyson G.W."/>
            <person name="Hugenholtz P."/>
        </authorList>
    </citation>
    <scope>NUCLEOTIDE SEQUENCE [LARGE SCALE GENOMIC DNA]</scope>
</reference>
<dbReference type="HOGENOM" id="CLU_002777_0_0_0"/>
<dbReference type="InterPro" id="IPR002182">
    <property type="entry name" value="NB-ARC"/>
</dbReference>
<evidence type="ECO:0000256" key="1">
    <source>
        <dbReference type="ARBA" id="ARBA00022703"/>
    </source>
</evidence>
<dbReference type="InterPro" id="IPR011990">
    <property type="entry name" value="TPR-like_helical_dom_sf"/>
</dbReference>
<keyword evidence="1" id="KW-0053">Apoptosis</keyword>
<dbReference type="Gene3D" id="3.40.50.300">
    <property type="entry name" value="P-loop containing nucleotide triphosphate hydrolases"/>
    <property type="match status" value="1"/>
</dbReference>
<dbReference type="GO" id="GO:0043531">
    <property type="term" value="F:ADP binding"/>
    <property type="evidence" value="ECO:0007669"/>
    <property type="project" value="InterPro"/>
</dbReference>
<evidence type="ECO:0000259" key="2">
    <source>
        <dbReference type="Pfam" id="PF00931"/>
    </source>
</evidence>
<dbReference type="InterPro" id="IPR027417">
    <property type="entry name" value="P-loop_NTPase"/>
</dbReference>
<dbReference type="Gene3D" id="1.10.10.10">
    <property type="entry name" value="Winged helix-like DNA-binding domain superfamily/Winged helix DNA-binding domain"/>
    <property type="match status" value="1"/>
</dbReference>
<organism evidence="3">
    <name type="scientific">Vecturithrix granuli</name>
    <dbReference type="NCBI Taxonomy" id="1499967"/>
    <lineage>
        <taxon>Bacteria</taxon>
        <taxon>Candidatus Moduliflexota</taxon>
        <taxon>Candidatus Vecturitrichia</taxon>
        <taxon>Candidatus Vecturitrichales</taxon>
        <taxon>Candidatus Vecturitrichaceae</taxon>
        <taxon>Candidatus Vecturithrix</taxon>
    </lineage>
</organism>
<dbReference type="Gene3D" id="1.25.40.10">
    <property type="entry name" value="Tetratricopeptide repeat domain"/>
    <property type="match status" value="4"/>
</dbReference>
<dbReference type="GO" id="GO:0005829">
    <property type="term" value="C:cytosol"/>
    <property type="evidence" value="ECO:0007669"/>
    <property type="project" value="UniProtKB-ARBA"/>
</dbReference>
<evidence type="ECO:0000313" key="3">
    <source>
        <dbReference type="EMBL" id="GAK58799.1"/>
    </source>
</evidence>
<dbReference type="InterPro" id="IPR036388">
    <property type="entry name" value="WH-like_DNA-bd_sf"/>
</dbReference>
<protein>
    <submittedName>
        <fullName evidence="3">NB-ARC domain protein</fullName>
    </submittedName>
</protein>
<gene>
    <name evidence="3" type="ORF">U27_05774</name>
</gene>
<proteinExistence type="predicted"/>
<sequence>MSDQIKQKAGDYSTQIGVAYGPVHIYQSGRPPTYFAPFPAQSLPPHFVPRPEVTDDLKARLMNEQPAAPGILVISALHGLGGIGKSTLAAALVYDEAVQKRFPDGILWAILGQQPEILSIISGWIHAMGDCNFRPTTVETASNHLRTLLHDKAVLLVVDDVWQSDHAVHFKASGPCCHVLMTTRDALVAKAVGAELYRLDVMTAAQALTLLSARLGRALHGEDLAQAQALARDVGYLPLALELLAAQVAEGIPWTELRAEFQAEIVRLEVLETPGVDEISAEGLTKRLSLRASFALSLRRLSPEHLARFAWLGILPEDVSISAAMAATLWDTDVCGARDALRYLCDKALLSPGPALPEQPPIYRLHDLLHDSARALVPAPPTPPSPAELPGLGLALPAAHAAFLARYHEKTRKHNRLIFKGFKDRKIAFQSQLSLFQKTLSSYQGIFRKCFRVFSHKQLQDGLWHTLSDDGYIHAHLTWHLHKAGQVAQLHALLREETAAGRHGWHQARERLGQTAGFLEDVRLARTIAEQERQIGLQCRYALILASFNSLAKNIPRPLLCALVRHGLWSPAQGLAYARQVPGAEARTDAFLELLPELPQLLRDMALRDALNAVQVIQSGYYQAEALAALAHHLPTALLNEALSTAQKIEREMFRASALTALVPHLLEEQRAAVLREALRAAQAIQSEYFRAKALVALAPHLLEEQRTAVLQAALSVSQAIQDEKYRAEALTALAPHLPEEQRTTVLREALSVSQAIQDEKDRAEALTALAPHLPEALLREALSAAQTIESEWQRAEVLAALAPHLPEALLEEALLAAQAIESEWQRAEVLAVLVVPHLPKAMLPEPLSAAQVIESEGGRPKALSELAPHLPETLLWAARIAALKIRIAALKINYEYRRTDTLAALEPHLPEAQRTAVLREALSAAQAIESEYDRAKVVTALAPHLPAALLLEALRAAQAIRDKDDRAKVLAALAPRLPEALLPEALSVAQAIQDEWRRVQALTALASRLPTALLPDALSVAQAIQDEWQRVQALTALASRLPTALLPDEQRAAALREALSVAQAIQDEKDRAKALAVLAPHLCKELLSEALTLAPAIDYADNRAQALKSVVPRLIEYPVEELLRLWPGVLARLAQRSRQDLLSDLEALTPVIAIIGGDEAIAELARAIQGVGRWWP</sequence>
<dbReference type="Proteomes" id="UP000030661">
    <property type="component" value="Unassembled WGS sequence"/>
</dbReference>
<dbReference type="PANTHER" id="PTHR22845">
    <property type="entry name" value="APOPTOTIC PROTEASE-ACTIVATING FACTOR 1"/>
    <property type="match status" value="1"/>
</dbReference>
<dbReference type="PANTHER" id="PTHR22845:SF5">
    <property type="entry name" value="APOPTOTIC PROTEASE-ACTIVATING FACTOR 1"/>
    <property type="match status" value="1"/>
</dbReference>